<accession>A0A1M7RBG7</accession>
<comment type="subcellular location">
    <subcellularLocation>
        <location evidence="1">Secreted</location>
    </subcellularLocation>
</comment>
<keyword evidence="7" id="KW-1185">Reference proteome</keyword>
<evidence type="ECO:0000256" key="2">
    <source>
        <dbReference type="ARBA" id="ARBA00022525"/>
    </source>
</evidence>
<feature type="domain" description="SD-repeat containing protein B" evidence="5">
    <location>
        <begin position="343"/>
        <end position="458"/>
    </location>
</feature>
<dbReference type="Gene3D" id="2.60.40.10">
    <property type="entry name" value="Immunoglobulins"/>
    <property type="match status" value="16"/>
</dbReference>
<dbReference type="SUPFAM" id="SSF117074">
    <property type="entry name" value="Hypothetical protein PA1324"/>
    <property type="match status" value="16"/>
</dbReference>
<feature type="domain" description="SD-repeat containing protein B" evidence="5">
    <location>
        <begin position="808"/>
        <end position="922"/>
    </location>
</feature>
<feature type="domain" description="SD-repeat containing protein B" evidence="5">
    <location>
        <begin position="1159"/>
        <end position="1267"/>
    </location>
</feature>
<feature type="domain" description="SD-repeat containing protein B" evidence="5">
    <location>
        <begin position="463"/>
        <end position="572"/>
    </location>
</feature>
<evidence type="ECO:0000256" key="3">
    <source>
        <dbReference type="ARBA" id="ARBA00022729"/>
    </source>
</evidence>
<keyword evidence="3" id="KW-0732">Signal</keyword>
<feature type="domain" description="SD-repeat containing protein B" evidence="5">
    <location>
        <begin position="229"/>
        <end position="338"/>
    </location>
</feature>
<feature type="domain" description="SD-repeat containing protein B" evidence="5">
    <location>
        <begin position="695"/>
        <end position="804"/>
    </location>
</feature>
<evidence type="ECO:0000256" key="4">
    <source>
        <dbReference type="SAM" id="MobiDB-lite"/>
    </source>
</evidence>
<keyword evidence="2" id="KW-0964">Secreted</keyword>
<feature type="compositionally biased region" description="Low complexity" evidence="4">
    <location>
        <begin position="1128"/>
        <end position="1137"/>
    </location>
</feature>
<feature type="domain" description="SD-repeat containing protein B" evidence="5">
    <location>
        <begin position="1271"/>
        <end position="1386"/>
    </location>
</feature>
<dbReference type="PANTHER" id="PTHR23303:SF15">
    <property type="entry name" value="COLOSSIN-A"/>
    <property type="match status" value="1"/>
</dbReference>
<evidence type="ECO:0000313" key="7">
    <source>
        <dbReference type="Proteomes" id="UP000184339"/>
    </source>
</evidence>
<dbReference type="PROSITE" id="PS00018">
    <property type="entry name" value="EF_HAND_1"/>
    <property type="match status" value="1"/>
</dbReference>
<feature type="domain" description="SD-repeat containing protein B" evidence="5">
    <location>
        <begin position="1040"/>
        <end position="1153"/>
    </location>
</feature>
<dbReference type="OrthoDB" id="9773411at2"/>
<dbReference type="InterPro" id="IPR051417">
    <property type="entry name" value="SDr/BOS_complex"/>
</dbReference>
<feature type="domain" description="SD-repeat containing protein B" evidence="5">
    <location>
        <begin position="1505"/>
        <end position="1618"/>
    </location>
</feature>
<dbReference type="EMBL" id="FRCX01000017">
    <property type="protein sequence ID" value="SHN43472.1"/>
    <property type="molecule type" value="Genomic_DNA"/>
</dbReference>
<dbReference type="RefSeq" id="WP_072789563.1">
    <property type="nucleotide sequence ID" value="NZ_FRCX01000017.1"/>
</dbReference>
<dbReference type="Proteomes" id="UP000184339">
    <property type="component" value="Unassembled WGS sequence"/>
</dbReference>
<sequence length="2301" mass="236384">MSAINLATTIHICEDTNGNFDIRDILKQAGYTAQTSLEIAEMSVVLPDGTIADGDTPLFGQVDADTIYVHPGAWAPNYNGQFATFEFVLDQGKNTNSITLSLQVVVDPVNDAPTGADKAFNLNNGAPVVLSQGDFGFVDAVEHDAFMSVIITSLPTAGKVTLNGVAVAIGTEISAADIAAGKLAFEPSQSTSGSFDVGFKVRDNGGTVGCGAADTSATPNYLTFKVPQAHIGDFVWEDSNGNGVQDSGEAGLANVTVQLKNSAGQVVGTTTTDAAGKYHFDVDAGTYSVTVKTPDGYSVTQKGQGGNDALDSDIDAAGNTAPIALAPGETNNKADAGLYRPVSLGDTVWYDSNRNGVQDAGEAGVAGVKVTLLDASGNPVAGATATTDANGHYQFSNLKPGTYSVQFDQTSLPANYVFTAQGQGGNATKDSDADVSTGKTAQVTLNSGDSSQHLDAGIVIKQATVGDRVWEDTNGNGVQDAGEQGLDGVQVALKDSTGKVVSTVTTHDGGQYSFTVDPGTYSVSVTAPNGYVATGAGQGGNSATDSDIDTNGNTGSFTLTPDQNKSDVDAGFYRPASLGDKVWYDGNHNGVQDSGEAGVAGVKVILLDATGNPTGITATTDASGNYSFNNLKPGTYSVQFDKATLPANYVFTAQGQGGADVDSDANVTTGKTGQVTLNSGDNNHDLDAGVYIQQATVGDRVWEDRNGNGVQDTGEQGLDGVQVALKDSTGKVVSTVTTHDGGQYSFTVDPGTYSVSVSAPSGYVATGAGQGGNSATDSDIDASGNTGSFTLVSGQAKTDVDAGLYRQASLGDRVWNDANQNGVQDAGESGVAGIKVILLDASGNPTGITATTDASGNYSFNNLKPGTYSVQFDKATLPGGYVFTAQGAGTSATDSDANTSTGKTAQVTLNSGDNNQDLDAGIYVQKASVGDRVWEDSNGNGVQDAGELGVDGATVSLKDANGNVVSTVVTHDGGQYNFTVDPGTYTVSVAAPAGYAFTGSGKGGNANLDSDVNASGEVKVSLAPGETNNSIDAGVYRPASLSQVVWFDADRDGRLNNGEVGAAGVKVILLDANGVAVPGAVATTDANGHYQFTNLAPGKYSVQFDKSSLPAGYDFTSATQGGPGSGGSDADTGTGKTAQVTLTSGQDLTLRAGLVIQQATIGDRVWEDTNGNGVQDAGEAGIVGVKVDLKDASGNVVKTTTTGADGKYSFTVDPGKYTVSVTAPNGMTATGQHKGADGLDSDINADGQSDQITLSAGQTNNNVDAGFYKGATLGDRVWYDTNKNGIQDSGETGVAGVKVILLDASGNATGVTATTDASGNYSFTNLKPGTYSVQFDKTTLPANYVFTAADQGTNDAKDSDANVTTGKTAQVTLTSGAVNSDLDAGIVALPAKLGDTVWEDKNGNGVQDAGEAGIGGVTVQLKDSTGKVVQTTTTGADGKYAFTADPGTYTVSVTAPKDYYFTGKDAGTDDTVDSDFSSTGQSNAVTLKPGEINNTVDAGLYKYGTIGDRVWLDSNKNGLQDSSECGICGVKVKLIDADGKQVGATVTTDANGNYQFTNLKPGSYTVVFDKSSLPEGMTFTSANVGSNDSIDSDVDANGVSHVIKLTSGQVDKTVDAGVLAAATIGDRVWIDKNANGIQDDGESGKSGVTVELRDSTGTVVKTTTTDSNGNYKFSVEAGTYSVGIKAPAGYLITAKDVGSNGAVDSDADASGNLGSVTVTAGQNVTNMDAGLYQKAEVGDKVWYDTNGDGIQQSNELGAKGLKVSLLNEKGDVIATDTTDSSGVYSFTDLMPGKYSVKFTAPDGYIFTKQDQGSNDSVDSDADSTGQTAQFTLSSGQVDKTRDAGLVKAASIGDRVWEDSNYNGIQDSGEKGVDGVTVKLYDANTGALKATTVTHDGGQYLFDDLAAGSYKVEVTAGSGWYFTKSGQGTDANDSDITIVSGSSGKTGAITLGTGQNITTEDAGLYRKAAIGDKVWRDANHNGIQDSGEEGIGGISVALFDTATGKQIGSTVKTDANGNYKFSDLNPGNYYLQFDKTDVKVYFASDKTTYNMSNWKWGMKNIGTNDQIDSDVQGDGKSLVNITKTDNIALTSGKNDMSWDATITPIAIDLNGDGIHTIARQDMTGSFDLLGNGKPIQSGWLSKGDGFLAIDKNGNGQIDDISELFGGVSKGSGFAKLASYDSNHDGVVDARDTDFASLLIWQDANSNGKTDAGELMSLKDAGIASLKVSYTELPFVDENNNLHLERSSVTLSNGKTADMTDVYFNVAREDAAAAGVITPTIADLMQETSQAVQLVGQCPAVHA</sequence>
<gene>
    <name evidence="6" type="ORF">SAMN05192549_11724</name>
</gene>
<evidence type="ECO:0000313" key="6">
    <source>
        <dbReference type="EMBL" id="SHN43472.1"/>
    </source>
</evidence>
<feature type="domain" description="SD-repeat containing protein B" evidence="5">
    <location>
        <begin position="1849"/>
        <end position="1963"/>
    </location>
</feature>
<reference evidence="7" key="1">
    <citation type="submission" date="2016-11" db="EMBL/GenBank/DDBJ databases">
        <authorList>
            <person name="Varghese N."/>
            <person name="Submissions S."/>
        </authorList>
    </citation>
    <scope>NUCLEOTIDE SEQUENCE [LARGE SCALE GENOMIC DNA]</scope>
    <source>
        <strain evidence="7">Sac-22</strain>
    </source>
</reference>
<feature type="domain" description="SD-repeat containing protein B" evidence="5">
    <location>
        <begin position="1622"/>
        <end position="1731"/>
    </location>
</feature>
<proteinExistence type="predicted"/>
<dbReference type="InterPro" id="IPR018247">
    <property type="entry name" value="EF_Hand_1_Ca_BS"/>
</dbReference>
<feature type="domain" description="SD-repeat containing protein B" evidence="5">
    <location>
        <begin position="576"/>
        <end position="690"/>
    </location>
</feature>
<evidence type="ECO:0000256" key="1">
    <source>
        <dbReference type="ARBA" id="ARBA00004613"/>
    </source>
</evidence>
<feature type="domain" description="SD-repeat containing protein B" evidence="5">
    <location>
        <begin position="1391"/>
        <end position="1500"/>
    </location>
</feature>
<dbReference type="InterPro" id="IPR013783">
    <property type="entry name" value="Ig-like_fold"/>
</dbReference>
<evidence type="ECO:0000259" key="5">
    <source>
        <dbReference type="Pfam" id="PF17210"/>
    </source>
</evidence>
<feature type="domain" description="SD-repeat containing protein B" evidence="5">
    <location>
        <begin position="1736"/>
        <end position="1845"/>
    </location>
</feature>
<dbReference type="STRING" id="551987.SAMN05192549_11724"/>
<name>A0A1M7RBG7_9BURK</name>
<feature type="domain" description="SD-repeat containing protein B" evidence="5">
    <location>
        <begin position="1967"/>
        <end position="2100"/>
    </location>
</feature>
<dbReference type="PANTHER" id="PTHR23303">
    <property type="entry name" value="CARBOXYPEPTIDASE REGULATORY REGION-CONTAINING"/>
    <property type="match status" value="1"/>
</dbReference>
<organism evidence="6 7">
    <name type="scientific">Duganella sacchari</name>
    <dbReference type="NCBI Taxonomy" id="551987"/>
    <lineage>
        <taxon>Bacteria</taxon>
        <taxon>Pseudomonadati</taxon>
        <taxon>Pseudomonadota</taxon>
        <taxon>Betaproteobacteria</taxon>
        <taxon>Burkholderiales</taxon>
        <taxon>Oxalobacteraceae</taxon>
        <taxon>Telluria group</taxon>
        <taxon>Duganella</taxon>
    </lineage>
</organism>
<feature type="region of interest" description="Disordered" evidence="4">
    <location>
        <begin position="1115"/>
        <end position="1137"/>
    </location>
</feature>
<dbReference type="Pfam" id="PF17210">
    <property type="entry name" value="SdrD_B"/>
    <property type="match status" value="16"/>
</dbReference>
<dbReference type="GO" id="GO:0005576">
    <property type="term" value="C:extracellular region"/>
    <property type="evidence" value="ECO:0007669"/>
    <property type="project" value="UniProtKB-SubCell"/>
</dbReference>
<dbReference type="InterPro" id="IPR033764">
    <property type="entry name" value="Sdr_B"/>
</dbReference>
<protein>
    <submittedName>
        <fullName evidence="6">Cna protein B-type domain-containing protein</fullName>
    </submittedName>
</protein>
<feature type="domain" description="SD-repeat containing protein B" evidence="5">
    <location>
        <begin position="927"/>
        <end position="1035"/>
    </location>
</feature>